<protein>
    <submittedName>
        <fullName evidence="1">Uncharacterized protein</fullName>
    </submittedName>
</protein>
<dbReference type="AlphaFoldDB" id="A0A137S7R3"/>
<accession>A0A137S7R3</accession>
<keyword evidence="2" id="KW-1185">Reference proteome</keyword>
<evidence type="ECO:0000313" key="1">
    <source>
        <dbReference type="EMBL" id="KXO08475.1"/>
    </source>
</evidence>
<dbReference type="PATRIC" id="fig|1306954.6.peg.1127"/>
<dbReference type="EMBL" id="LOCO01000016">
    <property type="protein sequence ID" value="KXO08475.1"/>
    <property type="molecule type" value="Genomic_DNA"/>
</dbReference>
<evidence type="ECO:0000313" key="2">
    <source>
        <dbReference type="Proteomes" id="UP000070282"/>
    </source>
</evidence>
<gene>
    <name evidence="1" type="ORF">J122_2847</name>
</gene>
<reference evidence="2" key="1">
    <citation type="submission" date="2015-12" db="EMBL/GenBank/DDBJ databases">
        <authorList>
            <person name="Lima A."/>
            <person name="Farahani Zayas N."/>
            <person name="Castro Da Silva M.A."/>
            <person name="Cabral A."/>
            <person name="Pessatti M.L."/>
        </authorList>
    </citation>
    <scope>NUCLEOTIDE SEQUENCE [LARGE SCALE GENOMIC DNA]</scope>
    <source>
        <strain evidence="2">LAMA 842</strain>
    </source>
</reference>
<dbReference type="Proteomes" id="UP000070282">
    <property type="component" value="Unassembled WGS sequence"/>
</dbReference>
<comment type="caution">
    <text evidence="1">The sequence shown here is derived from an EMBL/GenBank/DDBJ whole genome shotgun (WGS) entry which is preliminary data.</text>
</comment>
<organism evidence="1 2">
    <name type="scientific">Marinobacter excellens LAMA 842</name>
    <dbReference type="NCBI Taxonomy" id="1306954"/>
    <lineage>
        <taxon>Bacteria</taxon>
        <taxon>Pseudomonadati</taxon>
        <taxon>Pseudomonadota</taxon>
        <taxon>Gammaproteobacteria</taxon>
        <taxon>Pseudomonadales</taxon>
        <taxon>Marinobacteraceae</taxon>
        <taxon>Marinobacter</taxon>
    </lineage>
</organism>
<name>A0A137S7R3_9GAMM</name>
<proteinExistence type="predicted"/>
<dbReference type="RefSeq" id="WP_061332802.1">
    <property type="nucleotide sequence ID" value="NZ_LOCO01000016.1"/>
</dbReference>
<sequence length="247" mass="27121">MDSVIDLLNERATELLEGARALDTELSDSDSEPSIEVAAEQFRHLCETLTFIVSQLEQRDSPLHRLVRTIDGVKLSHSVEKLSKYLADHHATLIRLQVPEHLVSGTIDALSFEASNGENALDHPQSLGIDDALEPLRQLRNVVCEIANSAEVATIVADHRILKQVAAGCIGAATVILDITAAITAAPSDPSAWVLFKAVKSIWGGGNSIYKAVRELRGMLTTILQHSRTESNQEKLRRIRPRRLKGE</sequence>